<gene>
    <name evidence="8" type="ORF">FYC77_01265</name>
</gene>
<evidence type="ECO:0000313" key="9">
    <source>
        <dbReference type="Proteomes" id="UP000324104"/>
    </source>
</evidence>
<reference evidence="8 9" key="1">
    <citation type="submission" date="2019-08" db="EMBL/GenBank/DDBJ databases">
        <title>Archaea genome.</title>
        <authorList>
            <person name="Kajale S."/>
            <person name="Shouche Y."/>
            <person name="Deshpande N."/>
            <person name="Sharma A."/>
        </authorList>
    </citation>
    <scope>NUCLEOTIDE SEQUENCE [LARGE SCALE GENOMIC DNA]</scope>
    <source>
        <strain evidence="8 9">ESP3B_9</strain>
    </source>
</reference>
<keyword evidence="3 7" id="KW-0812">Transmembrane</keyword>
<organism evidence="8 9">
    <name type="scientific">Natrialba swarupiae</name>
    <dbReference type="NCBI Taxonomy" id="2448032"/>
    <lineage>
        <taxon>Archaea</taxon>
        <taxon>Methanobacteriati</taxon>
        <taxon>Methanobacteriota</taxon>
        <taxon>Stenosarchaea group</taxon>
        <taxon>Halobacteria</taxon>
        <taxon>Halobacteriales</taxon>
        <taxon>Natrialbaceae</taxon>
        <taxon>Natrialba</taxon>
    </lineage>
</organism>
<evidence type="ECO:0000256" key="4">
    <source>
        <dbReference type="ARBA" id="ARBA00022989"/>
    </source>
</evidence>
<dbReference type="PANTHER" id="PTHR21716:SF4">
    <property type="entry name" value="TRANSMEMBRANE PROTEIN 245"/>
    <property type="match status" value="1"/>
</dbReference>
<keyword evidence="4 7" id="KW-1133">Transmembrane helix</keyword>
<evidence type="ECO:0000313" key="8">
    <source>
        <dbReference type="EMBL" id="TYT63876.1"/>
    </source>
</evidence>
<feature type="transmembrane region" description="Helical" evidence="7">
    <location>
        <begin position="7"/>
        <end position="38"/>
    </location>
</feature>
<accession>A0A5D5AQH1</accession>
<dbReference type="RefSeq" id="WP_149079683.1">
    <property type="nucleotide sequence ID" value="NZ_VTAW01000001.1"/>
</dbReference>
<dbReference type="EMBL" id="VTAW01000001">
    <property type="protein sequence ID" value="TYT63876.1"/>
    <property type="molecule type" value="Genomic_DNA"/>
</dbReference>
<protein>
    <submittedName>
        <fullName evidence="8">AI-2E family transporter</fullName>
    </submittedName>
</protein>
<comment type="caution">
    <text evidence="8">The sequence shown here is derived from an EMBL/GenBank/DDBJ whole genome shotgun (WGS) entry which is preliminary data.</text>
</comment>
<dbReference type="GO" id="GO:0016020">
    <property type="term" value="C:membrane"/>
    <property type="evidence" value="ECO:0007669"/>
    <property type="project" value="UniProtKB-SubCell"/>
</dbReference>
<feature type="transmembrane region" description="Helical" evidence="7">
    <location>
        <begin position="306"/>
        <end position="339"/>
    </location>
</feature>
<keyword evidence="5 7" id="KW-0472">Membrane</keyword>
<name>A0A5D5AQH1_9EURY</name>
<dbReference type="InterPro" id="IPR002549">
    <property type="entry name" value="AI-2E-like"/>
</dbReference>
<dbReference type="Pfam" id="PF01594">
    <property type="entry name" value="AI-2E_transport"/>
    <property type="match status" value="1"/>
</dbReference>
<comment type="subcellular location">
    <subcellularLocation>
        <location evidence="1">Membrane</location>
        <topology evidence="1">Multi-pass membrane protein</topology>
    </subcellularLocation>
</comment>
<evidence type="ECO:0000256" key="2">
    <source>
        <dbReference type="ARBA" id="ARBA00009773"/>
    </source>
</evidence>
<dbReference type="PANTHER" id="PTHR21716">
    <property type="entry name" value="TRANSMEMBRANE PROTEIN"/>
    <property type="match status" value="1"/>
</dbReference>
<evidence type="ECO:0000256" key="7">
    <source>
        <dbReference type="SAM" id="Phobius"/>
    </source>
</evidence>
<dbReference type="AlphaFoldDB" id="A0A5D5AQH1"/>
<keyword evidence="9" id="KW-1185">Reference proteome</keyword>
<feature type="transmembrane region" description="Helical" evidence="7">
    <location>
        <begin position="58"/>
        <end position="82"/>
    </location>
</feature>
<proteinExistence type="inferred from homology"/>
<feature type="region of interest" description="Disordered" evidence="6">
    <location>
        <begin position="350"/>
        <end position="390"/>
    </location>
</feature>
<evidence type="ECO:0000256" key="6">
    <source>
        <dbReference type="SAM" id="MobiDB-lite"/>
    </source>
</evidence>
<comment type="similarity">
    <text evidence="2">Belongs to the autoinducer-2 exporter (AI-2E) (TC 2.A.86) family.</text>
</comment>
<feature type="transmembrane region" description="Helical" evidence="7">
    <location>
        <begin position="272"/>
        <end position="294"/>
    </location>
</feature>
<evidence type="ECO:0000256" key="1">
    <source>
        <dbReference type="ARBA" id="ARBA00004141"/>
    </source>
</evidence>
<dbReference type="Proteomes" id="UP000324104">
    <property type="component" value="Unassembled WGS sequence"/>
</dbReference>
<feature type="transmembrane region" description="Helical" evidence="7">
    <location>
        <begin position="233"/>
        <end position="266"/>
    </location>
</feature>
<feature type="compositionally biased region" description="Low complexity" evidence="6">
    <location>
        <begin position="371"/>
        <end position="390"/>
    </location>
</feature>
<sequence>MNEKRTVVTLFGVGVAVVTAYIAYRFIAALTIAVFLYYSTRRFYKSLERLHLPDKARAGLVISFLGVPLLVLITYTVALIVVEIRNFAAEYPVTEMLPQDVVWVQSLENPPELTIQGLAVAYQAGTFDPFIDFAVDHAGLLTSVVSNVLLNLLIVVVVTYYLLIDGSKFHEWLLRFDDDAIVREYLETADKELEAVLFGNLLNVILISLIAIVTFMGYNLAVPSAVEIPYPALAGALTGIASLIPVVGMKIVYVPVAIAAAVPLVLDGTTSLIVYLVGFLVLTIVVVDTIPDLVLRPYLSGERTHVGLLMLAYIFGPIVFGFYGLFLAPIILVLGLTFADTALPRLLGANAGRRSGPPERTEGVSVSGQTEGVSVSTQSPSSEPSGEASQ</sequence>
<evidence type="ECO:0000256" key="3">
    <source>
        <dbReference type="ARBA" id="ARBA00022692"/>
    </source>
</evidence>
<feature type="transmembrane region" description="Helical" evidence="7">
    <location>
        <begin position="140"/>
        <end position="163"/>
    </location>
</feature>
<evidence type="ECO:0000256" key="5">
    <source>
        <dbReference type="ARBA" id="ARBA00023136"/>
    </source>
</evidence>
<feature type="transmembrane region" description="Helical" evidence="7">
    <location>
        <begin position="201"/>
        <end position="221"/>
    </location>
</feature>